<evidence type="ECO:0000259" key="6">
    <source>
        <dbReference type="PROSITE" id="PS50199"/>
    </source>
</evidence>
<dbReference type="PROSITE" id="PS01358">
    <property type="entry name" value="ZF_RANBP2_1"/>
    <property type="match status" value="1"/>
</dbReference>
<accession>A0A2L2YTR9</accession>
<dbReference type="EMBL" id="IAAA01040581">
    <property type="protein sequence ID" value="LAA10840.1"/>
    <property type="molecule type" value="mRNA"/>
</dbReference>
<keyword evidence="5" id="KW-0175">Coiled coil</keyword>
<dbReference type="GO" id="GO:0008270">
    <property type="term" value="F:zinc ion binding"/>
    <property type="evidence" value="ECO:0007669"/>
    <property type="project" value="UniProtKB-KW"/>
</dbReference>
<keyword evidence="7" id="KW-0418">Kinase</keyword>
<sequence length="253" mass="28904">MPEELFINVESEDEGVHSWRPNMSSTALCSDFFVTPGLVCEDMNLNFQNDSPKWTSEIQNSPLVLSSKLPQLANQAANYAKMDLSSFLHAQVADVNIVKYETINAKRRIAELKEEIQKLTKILQEKLIVQRTLDVEKLREENAQLRLECQCLCMEVDYYLKGKAPLGEIDETFYQDKSQLQRNTATSQDQTEVSSKSIDSLEDDCKKWECPVCTFANHPAINSCEMCQSPRFYRNPLHSSDLKDSCFCHPDSS</sequence>
<dbReference type="InterPro" id="IPR001876">
    <property type="entry name" value="Znf_RanBP2"/>
</dbReference>
<protein>
    <submittedName>
        <fullName evidence="7">TGF-beta-activated kinase 1 and MAP3K7-binding protein 2</fullName>
    </submittedName>
</protein>
<keyword evidence="1" id="KW-0479">Metal-binding</keyword>
<evidence type="ECO:0000256" key="3">
    <source>
        <dbReference type="ARBA" id="ARBA00022833"/>
    </source>
</evidence>
<dbReference type="InterPro" id="IPR036443">
    <property type="entry name" value="Znf_RanBP2_sf"/>
</dbReference>
<feature type="coiled-coil region" evidence="5">
    <location>
        <begin position="102"/>
        <end position="155"/>
    </location>
</feature>
<dbReference type="PROSITE" id="PS50199">
    <property type="entry name" value="ZF_RANBP2_2"/>
    <property type="match status" value="1"/>
</dbReference>
<evidence type="ECO:0000313" key="7">
    <source>
        <dbReference type="EMBL" id="LAA10840.1"/>
    </source>
</evidence>
<name>A0A2L2YTR9_PARTP</name>
<evidence type="ECO:0000256" key="5">
    <source>
        <dbReference type="SAM" id="Coils"/>
    </source>
</evidence>
<dbReference type="PANTHER" id="PTHR46253:SF1">
    <property type="entry name" value="TAB2"/>
    <property type="match status" value="1"/>
</dbReference>
<evidence type="ECO:0000256" key="1">
    <source>
        <dbReference type="ARBA" id="ARBA00022723"/>
    </source>
</evidence>
<dbReference type="SMART" id="SM00547">
    <property type="entry name" value="ZnF_RBZ"/>
    <property type="match status" value="1"/>
</dbReference>
<dbReference type="Gene3D" id="2.30.30.380">
    <property type="entry name" value="Zn-finger domain of Sec23/24"/>
    <property type="match status" value="1"/>
</dbReference>
<evidence type="ECO:0000256" key="4">
    <source>
        <dbReference type="PROSITE-ProRule" id="PRU00322"/>
    </source>
</evidence>
<dbReference type="OrthoDB" id="6367910at2759"/>
<organism evidence="7">
    <name type="scientific">Parasteatoda tepidariorum</name>
    <name type="common">Common house spider</name>
    <name type="synonym">Achaearanea tepidariorum</name>
    <dbReference type="NCBI Taxonomy" id="114398"/>
    <lineage>
        <taxon>Eukaryota</taxon>
        <taxon>Metazoa</taxon>
        <taxon>Ecdysozoa</taxon>
        <taxon>Arthropoda</taxon>
        <taxon>Chelicerata</taxon>
        <taxon>Arachnida</taxon>
        <taxon>Araneae</taxon>
        <taxon>Araneomorphae</taxon>
        <taxon>Entelegynae</taxon>
        <taxon>Araneoidea</taxon>
        <taxon>Theridiidae</taxon>
        <taxon>Parasteatoda</taxon>
    </lineage>
</organism>
<keyword evidence="2 4" id="KW-0863">Zinc-finger</keyword>
<reference evidence="7" key="1">
    <citation type="journal article" date="2016" name="Mol. Ecol. Resour.">
        <title>Evaluation of the impact of RNA preservation methods of spiders for de novo transcriptome assembly.</title>
        <authorList>
            <person name="Kono N."/>
            <person name="Nakamura H."/>
            <person name="Ito Y."/>
            <person name="Tomita M."/>
            <person name="Arakawa K."/>
        </authorList>
    </citation>
    <scope>NUCLEOTIDE SEQUENCE</scope>
    <source>
        <tissue evidence="7">Whole body</tissue>
    </source>
</reference>
<dbReference type="AlphaFoldDB" id="A0A2L2YTR9"/>
<dbReference type="GO" id="GO:0016301">
    <property type="term" value="F:kinase activity"/>
    <property type="evidence" value="ECO:0007669"/>
    <property type="project" value="UniProtKB-KW"/>
</dbReference>
<evidence type="ECO:0000256" key="2">
    <source>
        <dbReference type="ARBA" id="ARBA00022771"/>
    </source>
</evidence>
<keyword evidence="7" id="KW-0808">Transferase</keyword>
<dbReference type="SUPFAM" id="SSF90209">
    <property type="entry name" value="Ran binding protein zinc finger-like"/>
    <property type="match status" value="1"/>
</dbReference>
<feature type="domain" description="RanBP2-type" evidence="6">
    <location>
        <begin position="202"/>
        <end position="233"/>
    </location>
</feature>
<proteinExistence type="evidence at transcript level"/>
<dbReference type="PANTHER" id="PTHR46253">
    <property type="entry name" value="TGF-BETA-ACTIVATED KINASE 1 AND MAP3K7-BINDING PROTEIN TAB"/>
    <property type="match status" value="1"/>
</dbReference>
<keyword evidence="3" id="KW-0862">Zinc</keyword>